<gene>
    <name evidence="1" type="primary">BX649356.1</name>
</gene>
<accession>A0A1A8DGG4</accession>
<reference evidence="1" key="1">
    <citation type="submission" date="2016-05" db="EMBL/GenBank/DDBJ databases">
        <authorList>
            <person name="Lavstsen T."/>
            <person name="Jespersen J.S."/>
        </authorList>
    </citation>
    <scope>NUCLEOTIDE SEQUENCE</scope>
    <source>
        <tissue evidence="1">Brain</tissue>
    </source>
</reference>
<proteinExistence type="predicted"/>
<name>A0A1A8DGG4_NOTKA</name>
<dbReference type="EMBL" id="HAEA01003489">
    <property type="protein sequence ID" value="SBQ31969.1"/>
    <property type="molecule type" value="Transcribed_RNA"/>
</dbReference>
<reference evidence="1" key="2">
    <citation type="submission" date="2016-06" db="EMBL/GenBank/DDBJ databases">
        <title>The genome of a short-lived fish provides insights into sex chromosome evolution and the genetic control of aging.</title>
        <authorList>
            <person name="Reichwald K."/>
            <person name="Felder M."/>
            <person name="Petzold A."/>
            <person name="Koch P."/>
            <person name="Groth M."/>
            <person name="Platzer M."/>
        </authorList>
    </citation>
    <scope>NUCLEOTIDE SEQUENCE</scope>
    <source>
        <tissue evidence="1">Brain</tissue>
    </source>
</reference>
<organism evidence="1">
    <name type="scientific">Nothobranchius kadleci</name>
    <name type="common">African annual killifish</name>
    <dbReference type="NCBI Taxonomy" id="1051664"/>
    <lineage>
        <taxon>Eukaryota</taxon>
        <taxon>Metazoa</taxon>
        <taxon>Chordata</taxon>
        <taxon>Craniata</taxon>
        <taxon>Vertebrata</taxon>
        <taxon>Euteleostomi</taxon>
        <taxon>Actinopterygii</taxon>
        <taxon>Neopterygii</taxon>
        <taxon>Teleostei</taxon>
        <taxon>Neoteleostei</taxon>
        <taxon>Acanthomorphata</taxon>
        <taxon>Ovalentaria</taxon>
        <taxon>Atherinomorphae</taxon>
        <taxon>Cyprinodontiformes</taxon>
        <taxon>Nothobranchiidae</taxon>
        <taxon>Nothobranchius</taxon>
    </lineage>
</organism>
<dbReference type="AlphaFoldDB" id="A0A1A8DGG4"/>
<feature type="non-terminal residue" evidence="1">
    <location>
        <position position="1"/>
    </location>
</feature>
<evidence type="ECO:0000313" key="1">
    <source>
        <dbReference type="EMBL" id="SBQ31969.1"/>
    </source>
</evidence>
<protein>
    <submittedName>
        <fullName evidence="1">Calcium channel, voltage-dependent, T type, alpha 1H subunit</fullName>
    </submittedName>
</protein>
<feature type="non-terminal residue" evidence="1">
    <location>
        <position position="77"/>
    </location>
</feature>
<sequence length="77" mass="9210">RLWGFFVDGLGLLYRMKLYLWEHRCCRYRCSHKHSFSRVSGSCFGLQPSPWTGRHVETKMTQKQSHIHSHHSKSHHC</sequence>